<name>A0A8X6JRA9_9ARAC</name>
<reference evidence="2" key="1">
    <citation type="submission" date="2020-08" db="EMBL/GenBank/DDBJ databases">
        <title>Multicomponent nature underlies the extraordinary mechanical properties of spider dragline silk.</title>
        <authorList>
            <person name="Kono N."/>
            <person name="Nakamura H."/>
            <person name="Mori M."/>
            <person name="Yoshida Y."/>
            <person name="Ohtoshi R."/>
            <person name="Malay A.D."/>
            <person name="Moran D.A.P."/>
            <person name="Tomita M."/>
            <person name="Numata K."/>
            <person name="Arakawa K."/>
        </authorList>
    </citation>
    <scope>NUCLEOTIDE SEQUENCE</scope>
</reference>
<dbReference type="Proteomes" id="UP000886998">
    <property type="component" value="Unassembled WGS sequence"/>
</dbReference>
<gene>
    <name evidence="2" type="ORF">TNIN_109161</name>
</gene>
<evidence type="ECO:0000313" key="2">
    <source>
        <dbReference type="EMBL" id="GFS54005.1"/>
    </source>
</evidence>
<evidence type="ECO:0000256" key="1">
    <source>
        <dbReference type="SAM" id="MobiDB-lite"/>
    </source>
</evidence>
<evidence type="ECO:0000313" key="3">
    <source>
        <dbReference type="Proteomes" id="UP000886998"/>
    </source>
</evidence>
<organism evidence="2 3">
    <name type="scientific">Trichonephila inaurata madagascariensis</name>
    <dbReference type="NCBI Taxonomy" id="2747483"/>
    <lineage>
        <taxon>Eukaryota</taxon>
        <taxon>Metazoa</taxon>
        <taxon>Ecdysozoa</taxon>
        <taxon>Arthropoda</taxon>
        <taxon>Chelicerata</taxon>
        <taxon>Arachnida</taxon>
        <taxon>Araneae</taxon>
        <taxon>Araneomorphae</taxon>
        <taxon>Entelegynae</taxon>
        <taxon>Araneoidea</taxon>
        <taxon>Nephilidae</taxon>
        <taxon>Trichonephila</taxon>
        <taxon>Trichonephila inaurata</taxon>
    </lineage>
</organism>
<protein>
    <submittedName>
        <fullName evidence="2">Uncharacterized protein</fullName>
    </submittedName>
</protein>
<proteinExistence type="predicted"/>
<accession>A0A8X6JRA9</accession>
<comment type="caution">
    <text evidence="2">The sequence shown here is derived from an EMBL/GenBank/DDBJ whole genome shotgun (WGS) entry which is preliminary data.</text>
</comment>
<feature type="region of interest" description="Disordered" evidence="1">
    <location>
        <begin position="1"/>
        <end position="40"/>
    </location>
</feature>
<dbReference type="EMBL" id="BMAV01026850">
    <property type="protein sequence ID" value="GFS54005.1"/>
    <property type="molecule type" value="Genomic_DNA"/>
</dbReference>
<keyword evidence="3" id="KW-1185">Reference proteome</keyword>
<dbReference type="AlphaFoldDB" id="A0A8X6JRA9"/>
<sequence length="85" mass="9264">MSYFGDVSNASDKLSETRPNEQNIGQESGKSEKRGGRPGRVETLQRGGRILFAKAYGSILFDPGFGGWGGVILLRMENDIVLAIF</sequence>